<proteinExistence type="inferred from homology"/>
<dbReference type="EMBL" id="CP024639">
    <property type="protein sequence ID" value="QGR09702.1"/>
    <property type="molecule type" value="Genomic_DNA"/>
</dbReference>
<dbReference type="FunFam" id="3.40.50.300:FF:000127">
    <property type="entry name" value="Ribose import ATP-binding protein RbsA"/>
    <property type="match status" value="1"/>
</dbReference>
<keyword evidence="6" id="KW-0677">Repeat</keyword>
<dbReference type="KEGG" id="ppho:CTZ24_24895"/>
<evidence type="ECO:0000313" key="14">
    <source>
        <dbReference type="Proteomes" id="UP000424872"/>
    </source>
</evidence>
<keyword evidence="8 13" id="KW-0067">ATP-binding</keyword>
<dbReference type="PROSITE" id="PS00211">
    <property type="entry name" value="ABC_TRANSPORTER_1"/>
    <property type="match status" value="1"/>
</dbReference>
<evidence type="ECO:0000256" key="6">
    <source>
        <dbReference type="ARBA" id="ARBA00022737"/>
    </source>
</evidence>
<organism evidence="13 14">
    <name type="scientific">Pantoea phytobeneficialis</name>
    <dbReference type="NCBI Taxonomy" id="2052056"/>
    <lineage>
        <taxon>Bacteria</taxon>
        <taxon>Pseudomonadati</taxon>
        <taxon>Pseudomonadota</taxon>
        <taxon>Gammaproteobacteria</taxon>
        <taxon>Enterobacterales</taxon>
        <taxon>Erwiniaceae</taxon>
        <taxon>Pantoea</taxon>
    </lineage>
</organism>
<protein>
    <submittedName>
        <fullName evidence="13">D-xylose ABC transporter ATP-binding protein</fullName>
    </submittedName>
    <submittedName>
        <fullName evidence="12">Sugar ABC transporter ATP-binding protein</fullName>
    </submittedName>
</protein>
<evidence type="ECO:0000256" key="9">
    <source>
        <dbReference type="ARBA" id="ARBA00022967"/>
    </source>
</evidence>
<comment type="subcellular location">
    <subcellularLocation>
        <location evidence="1">Cell inner membrane</location>
        <topology evidence="1">Peripheral membrane protein</topology>
    </subcellularLocation>
</comment>
<name>A0AAP9KSD0_9GAMM</name>
<dbReference type="InterPro" id="IPR027417">
    <property type="entry name" value="P-loop_NTPase"/>
</dbReference>
<keyword evidence="9" id="KW-1278">Translocase</keyword>
<dbReference type="SMART" id="SM00382">
    <property type="entry name" value="AAA"/>
    <property type="match status" value="2"/>
</dbReference>
<sequence>MQPHMQPLARLEAIKKTYPGVKALSGINFDVLAGEIHCLVGENGAGKSTLMRVLTGATQPDSGTIFIDEKPTVLDAKTRLDHGIGIVWQELDLIPAMSVAENIYIGHEPMLSMGRVDHAALRDNTRKLLSNFDLNVSPDTRVDRLAPAQQQLVQIAKALSHNNRILILDEPTASLTDNEVANLFVLLRKLRQQGLGIVYISHRLEELTAIGDRLTVLRDGHYILTADVAALSHSDIIKAMVGRPLAEQFPRGSRKTAEVGLQVSGLGRHGEFAEINFSVNKGEVLAIAGIIGAGRSELLETLFGLRKADNGSIAIDGKPVNIRHPRDAVRLGLGLVPEERRESGLVLNRAINDNLIYPIINRLGNVLHFSRSQMRAVSDRLIKQLAIKAPSGQAKAGSLSGGNQQKIVIGKWLAAGVKVLLLDEPTRGVDVNAKAEIYRLIDELAQTGVTVVVVSSELPEVLGISDRVLVIAQGRQTALLNTAETSQEEIMSFAVAATSMPQPEEA</sequence>
<dbReference type="CDD" id="cd03215">
    <property type="entry name" value="ABC_Carb_Monos_II"/>
    <property type="match status" value="1"/>
</dbReference>
<feature type="domain" description="ABC transporter" evidence="11">
    <location>
        <begin position="9"/>
        <end position="244"/>
    </location>
</feature>
<evidence type="ECO:0000256" key="8">
    <source>
        <dbReference type="ARBA" id="ARBA00022840"/>
    </source>
</evidence>
<dbReference type="GO" id="GO:0005524">
    <property type="term" value="F:ATP binding"/>
    <property type="evidence" value="ECO:0007669"/>
    <property type="project" value="UniProtKB-KW"/>
</dbReference>
<dbReference type="Proteomes" id="UP000424872">
    <property type="component" value="Plasmid pMSR2C"/>
</dbReference>
<dbReference type="GO" id="GO:0005886">
    <property type="term" value="C:plasma membrane"/>
    <property type="evidence" value="ECO:0007669"/>
    <property type="project" value="UniProtKB-SubCell"/>
</dbReference>
<accession>A0AAP9KSD0</accession>
<evidence type="ECO:0000259" key="11">
    <source>
        <dbReference type="PROSITE" id="PS50893"/>
    </source>
</evidence>
<dbReference type="PANTHER" id="PTHR43790:SF9">
    <property type="entry name" value="GALACTOFURANOSE TRANSPORTER ATP-BINDING PROTEIN YTFR"/>
    <property type="match status" value="1"/>
</dbReference>
<keyword evidence="7" id="KW-0547">Nucleotide-binding</keyword>
<evidence type="ECO:0000256" key="3">
    <source>
        <dbReference type="ARBA" id="ARBA00022448"/>
    </source>
</evidence>
<dbReference type="Gene3D" id="3.40.50.300">
    <property type="entry name" value="P-loop containing nucleotide triphosphate hydrolases"/>
    <property type="match status" value="2"/>
</dbReference>
<keyword evidence="3" id="KW-0813">Transport</keyword>
<dbReference type="PROSITE" id="PS50893">
    <property type="entry name" value="ABC_TRANSPORTER_2"/>
    <property type="match status" value="2"/>
</dbReference>
<keyword evidence="13" id="KW-0614">Plasmid</keyword>
<gene>
    <name evidence="13" type="ORF">CTZ24_24895</name>
    <name evidence="12" type="ORF">Q3404_08485</name>
</gene>
<keyword evidence="5" id="KW-0762">Sugar transport</keyword>
<feature type="domain" description="ABC transporter" evidence="11">
    <location>
        <begin position="254"/>
        <end position="498"/>
    </location>
</feature>
<dbReference type="SUPFAM" id="SSF52540">
    <property type="entry name" value="P-loop containing nucleoside triphosphate hydrolases"/>
    <property type="match status" value="2"/>
</dbReference>
<dbReference type="InterPro" id="IPR003439">
    <property type="entry name" value="ABC_transporter-like_ATP-bd"/>
</dbReference>
<evidence type="ECO:0000256" key="5">
    <source>
        <dbReference type="ARBA" id="ARBA00022597"/>
    </source>
</evidence>
<dbReference type="PANTHER" id="PTHR43790">
    <property type="entry name" value="CARBOHYDRATE TRANSPORT ATP-BINDING PROTEIN MG119-RELATED"/>
    <property type="match status" value="1"/>
</dbReference>
<evidence type="ECO:0000256" key="2">
    <source>
        <dbReference type="ARBA" id="ARBA00006526"/>
    </source>
</evidence>
<dbReference type="EMBL" id="JAUOOM010000006">
    <property type="protein sequence ID" value="MDO6406611.1"/>
    <property type="molecule type" value="Genomic_DNA"/>
</dbReference>
<evidence type="ECO:0000313" key="13">
    <source>
        <dbReference type="EMBL" id="QGR09702.1"/>
    </source>
</evidence>
<dbReference type="AlphaFoldDB" id="A0AAP9KSD0"/>
<evidence type="ECO:0000256" key="4">
    <source>
        <dbReference type="ARBA" id="ARBA00022475"/>
    </source>
</evidence>
<reference evidence="12" key="3">
    <citation type="submission" date="2023-07" db="EMBL/GenBank/DDBJ databases">
        <title>The extreme plant-growth-promoting properties of Pantoea phytobeneficialis PF55 revealed by functional and genomic analysis.</title>
        <authorList>
            <person name="Nascimento F.X."/>
            <person name="Marcio R.J."/>
        </authorList>
    </citation>
    <scope>NUCLEOTIDE SEQUENCE</scope>
    <source>
        <strain evidence="12">PF55</strain>
    </source>
</reference>
<dbReference type="GO" id="GO:0016887">
    <property type="term" value="F:ATP hydrolysis activity"/>
    <property type="evidence" value="ECO:0007669"/>
    <property type="project" value="InterPro"/>
</dbReference>
<dbReference type="InterPro" id="IPR003593">
    <property type="entry name" value="AAA+_ATPase"/>
</dbReference>
<geneLocation type="plasmid" evidence="13">
    <name>pMSR2C</name>
</geneLocation>
<dbReference type="Pfam" id="PF00005">
    <property type="entry name" value="ABC_tran"/>
    <property type="match status" value="2"/>
</dbReference>
<dbReference type="Proteomes" id="UP001171299">
    <property type="component" value="Unassembled WGS sequence"/>
</dbReference>
<reference evidence="13" key="2">
    <citation type="journal article" date="2020" name="Environ. Microbiol.">
        <title>The extreme plant-growth-promoting properties of Pantoea phytobeneficialis MSR2 revealed by functional and genomic analysis.</title>
        <authorList>
            <person name="Nascimento F.X."/>
            <person name="Hernandez A.G."/>
            <person name="Glick B.R."/>
            <person name="Rossi M.J."/>
        </authorList>
    </citation>
    <scope>NUCLEOTIDE SEQUENCE</scope>
    <source>
        <strain evidence="13">MSR2</strain>
    </source>
</reference>
<keyword evidence="15" id="KW-1185">Reference proteome</keyword>
<evidence type="ECO:0000256" key="10">
    <source>
        <dbReference type="ARBA" id="ARBA00023136"/>
    </source>
</evidence>
<dbReference type="RefSeq" id="WP_208726888.1">
    <property type="nucleotide sequence ID" value="NZ_CP024639.1"/>
</dbReference>
<reference evidence="14" key="1">
    <citation type="submission" date="2017-11" db="EMBL/GenBank/DDBJ databases">
        <title>Genome sequence of Pantoea sp. MSR2.</title>
        <authorList>
            <person name="Nascimento F.X."/>
        </authorList>
    </citation>
    <scope>NUCLEOTIDE SEQUENCE [LARGE SCALE GENOMIC DNA]</scope>
    <source>
        <strain evidence="14">MSR2</strain>
        <plasmid evidence="14">pmsr2c</plasmid>
    </source>
</reference>
<geneLocation type="plasmid" evidence="14">
    <name>pmsr2c</name>
</geneLocation>
<dbReference type="CDD" id="cd03216">
    <property type="entry name" value="ABC_Carb_Monos_I"/>
    <property type="match status" value="1"/>
</dbReference>
<evidence type="ECO:0000313" key="15">
    <source>
        <dbReference type="Proteomes" id="UP001171299"/>
    </source>
</evidence>
<dbReference type="InterPro" id="IPR050107">
    <property type="entry name" value="ABC_carbohydrate_import_ATPase"/>
</dbReference>
<keyword evidence="10" id="KW-0472">Membrane</keyword>
<evidence type="ECO:0000313" key="12">
    <source>
        <dbReference type="EMBL" id="MDO6406611.1"/>
    </source>
</evidence>
<keyword evidence="4" id="KW-1003">Cell membrane</keyword>
<dbReference type="InterPro" id="IPR017871">
    <property type="entry name" value="ABC_transporter-like_CS"/>
</dbReference>
<evidence type="ECO:0000256" key="7">
    <source>
        <dbReference type="ARBA" id="ARBA00022741"/>
    </source>
</evidence>
<comment type="similarity">
    <text evidence="2">Belongs to the ABC transporter superfamily. Drug exporter-2 (TC 3.A.1.117) family.</text>
</comment>
<evidence type="ECO:0000256" key="1">
    <source>
        <dbReference type="ARBA" id="ARBA00004417"/>
    </source>
</evidence>